<dbReference type="Pfam" id="PF00487">
    <property type="entry name" value="FA_desaturase"/>
    <property type="match status" value="1"/>
</dbReference>
<accession>A0A7R9LGU0</accession>
<dbReference type="PANTHER" id="PTHR11351:SF31">
    <property type="entry name" value="DESATURASE 1, ISOFORM A-RELATED"/>
    <property type="match status" value="1"/>
</dbReference>
<keyword evidence="5" id="KW-0276">Fatty acid metabolism</keyword>
<dbReference type="EMBL" id="OC879890">
    <property type="protein sequence ID" value="CAD7641469.1"/>
    <property type="molecule type" value="Genomic_DNA"/>
</dbReference>
<protein>
    <recommendedName>
        <fullName evidence="15">Fatty acid desaturase domain-containing protein</fullName>
    </recommendedName>
</protein>
<dbReference type="InterPro" id="IPR015876">
    <property type="entry name" value="Acyl-CoA_DS"/>
</dbReference>
<evidence type="ECO:0000259" key="15">
    <source>
        <dbReference type="Pfam" id="PF00487"/>
    </source>
</evidence>
<sequence>MQTLGLILLHFGALYGIYSAVKSGKWQTIVFGYILGVFSAIGTLMGAHRYYTHRSFKAKWPLRLILCVMQTLTGQKSIVNWVREHRTHHQFTGTDADCVNIERGFFFAHMGWLMTETHPECERRMKECNVDDLRTDPMIGFQYTHYCTLYALINVIIPTILPYYLWGETIENGFFGAFMLRYVYTLHVSFCGNSVVHMWGTKPYDKTISATRNESIIFATLGGAYHNYHHVFPFDYSASEFGFESNFNFMTAVIDLCATIGWAYDLKRAPIDMVLKRKQRTGDHSDLEDNSRPNPLLHWIYGLILSASTNEIMSSDDTSSDPDYNSVYRAGVGQSGRPLGPQGIGRGLF</sequence>
<evidence type="ECO:0000256" key="6">
    <source>
        <dbReference type="ARBA" id="ARBA00022989"/>
    </source>
</evidence>
<evidence type="ECO:0000256" key="5">
    <source>
        <dbReference type="ARBA" id="ARBA00022832"/>
    </source>
</evidence>
<keyword evidence="9" id="KW-0443">Lipid metabolism</keyword>
<comment type="cofactor">
    <cofactor evidence="12">
        <name>Fe(2+)</name>
        <dbReference type="ChEBI" id="CHEBI:29033"/>
    </cofactor>
</comment>
<evidence type="ECO:0000256" key="4">
    <source>
        <dbReference type="ARBA" id="ARBA00022692"/>
    </source>
</evidence>
<keyword evidence="17" id="KW-1185">Reference proteome</keyword>
<evidence type="ECO:0000313" key="17">
    <source>
        <dbReference type="Proteomes" id="UP000759131"/>
    </source>
</evidence>
<keyword evidence="6 14" id="KW-1133">Transmembrane helix</keyword>
<keyword evidence="10 14" id="KW-0472">Membrane</keyword>
<dbReference type="OrthoDB" id="6495459at2759"/>
<keyword evidence="8" id="KW-0408">Iron</keyword>
<dbReference type="GO" id="GO:0004768">
    <property type="term" value="F:stearoyl-CoA 9-desaturase activity"/>
    <property type="evidence" value="ECO:0007669"/>
    <property type="project" value="TreeGrafter"/>
</dbReference>
<feature type="region of interest" description="Disordered" evidence="13">
    <location>
        <begin position="313"/>
        <end position="349"/>
    </location>
</feature>
<keyword evidence="7 12" id="KW-0560">Oxidoreductase</keyword>
<evidence type="ECO:0000256" key="14">
    <source>
        <dbReference type="SAM" id="Phobius"/>
    </source>
</evidence>
<reference evidence="16" key="1">
    <citation type="submission" date="2020-11" db="EMBL/GenBank/DDBJ databases">
        <authorList>
            <person name="Tran Van P."/>
        </authorList>
    </citation>
    <scope>NUCLEOTIDE SEQUENCE</scope>
</reference>
<proteinExistence type="inferred from homology"/>
<dbReference type="GO" id="GO:0005506">
    <property type="term" value="F:iron ion binding"/>
    <property type="evidence" value="ECO:0007669"/>
    <property type="project" value="TreeGrafter"/>
</dbReference>
<evidence type="ECO:0000256" key="10">
    <source>
        <dbReference type="ARBA" id="ARBA00023136"/>
    </source>
</evidence>
<dbReference type="PANTHER" id="PTHR11351">
    <property type="entry name" value="ACYL-COA DESATURASE"/>
    <property type="match status" value="1"/>
</dbReference>
<keyword evidence="3 12" id="KW-0444">Lipid biosynthesis</keyword>
<evidence type="ECO:0000256" key="8">
    <source>
        <dbReference type="ARBA" id="ARBA00023004"/>
    </source>
</evidence>
<feature type="domain" description="Fatty acid desaturase" evidence="15">
    <location>
        <begin position="26"/>
        <end position="233"/>
    </location>
</feature>
<evidence type="ECO:0000256" key="13">
    <source>
        <dbReference type="SAM" id="MobiDB-lite"/>
    </source>
</evidence>
<name>A0A7R9LGU0_9ACAR</name>
<gene>
    <name evidence="16" type="ORF">OSB1V03_LOCUS18668</name>
</gene>
<dbReference type="AlphaFoldDB" id="A0A7R9LGU0"/>
<feature type="non-terminal residue" evidence="16">
    <location>
        <position position="1"/>
    </location>
</feature>
<evidence type="ECO:0000313" key="16">
    <source>
        <dbReference type="EMBL" id="CAD7641469.1"/>
    </source>
</evidence>
<evidence type="ECO:0000256" key="7">
    <source>
        <dbReference type="ARBA" id="ARBA00023002"/>
    </source>
</evidence>
<evidence type="ECO:0000256" key="12">
    <source>
        <dbReference type="RuleBase" id="RU000581"/>
    </source>
</evidence>
<dbReference type="Proteomes" id="UP000759131">
    <property type="component" value="Unassembled WGS sequence"/>
</dbReference>
<organism evidence="16">
    <name type="scientific">Medioppia subpectinata</name>
    <dbReference type="NCBI Taxonomy" id="1979941"/>
    <lineage>
        <taxon>Eukaryota</taxon>
        <taxon>Metazoa</taxon>
        <taxon>Ecdysozoa</taxon>
        <taxon>Arthropoda</taxon>
        <taxon>Chelicerata</taxon>
        <taxon>Arachnida</taxon>
        <taxon>Acari</taxon>
        <taxon>Acariformes</taxon>
        <taxon>Sarcoptiformes</taxon>
        <taxon>Oribatida</taxon>
        <taxon>Brachypylina</taxon>
        <taxon>Oppioidea</taxon>
        <taxon>Oppiidae</taxon>
        <taxon>Medioppia</taxon>
    </lineage>
</organism>
<evidence type="ECO:0000256" key="1">
    <source>
        <dbReference type="ARBA" id="ARBA00004141"/>
    </source>
</evidence>
<dbReference type="EMBL" id="CAJPIZ010025315">
    <property type="protein sequence ID" value="CAG2118718.1"/>
    <property type="molecule type" value="Genomic_DNA"/>
</dbReference>
<feature type="transmembrane region" description="Helical" evidence="14">
    <location>
        <begin position="143"/>
        <end position="166"/>
    </location>
</feature>
<evidence type="ECO:0000256" key="9">
    <source>
        <dbReference type="ARBA" id="ARBA00023098"/>
    </source>
</evidence>
<evidence type="ECO:0000256" key="2">
    <source>
        <dbReference type="ARBA" id="ARBA00009295"/>
    </source>
</evidence>
<feature type="transmembrane region" description="Helical" evidence="14">
    <location>
        <begin position="29"/>
        <end position="47"/>
    </location>
</feature>
<dbReference type="PRINTS" id="PR00075">
    <property type="entry name" value="FACDDSATRASE"/>
</dbReference>
<dbReference type="GO" id="GO:0006636">
    <property type="term" value="P:unsaturated fatty acid biosynthetic process"/>
    <property type="evidence" value="ECO:0007669"/>
    <property type="project" value="TreeGrafter"/>
</dbReference>
<keyword evidence="4 12" id="KW-0812">Transmembrane</keyword>
<dbReference type="InterPro" id="IPR005804">
    <property type="entry name" value="FA_desaturase_dom"/>
</dbReference>
<comment type="subcellular location">
    <subcellularLocation>
        <location evidence="1">Membrane</location>
        <topology evidence="1">Multi-pass membrane protein</topology>
    </subcellularLocation>
</comment>
<evidence type="ECO:0000256" key="3">
    <source>
        <dbReference type="ARBA" id="ARBA00022516"/>
    </source>
</evidence>
<dbReference type="CDD" id="cd03505">
    <property type="entry name" value="Delta9-FADS-like"/>
    <property type="match status" value="1"/>
</dbReference>
<evidence type="ECO:0000256" key="11">
    <source>
        <dbReference type="ARBA" id="ARBA00023160"/>
    </source>
</evidence>
<feature type="compositionally biased region" description="Polar residues" evidence="13">
    <location>
        <begin position="313"/>
        <end position="323"/>
    </location>
</feature>
<comment type="domain">
    <text evidence="12">The histidine box domains are involved in binding the catalytic metal ions.</text>
</comment>
<dbReference type="GO" id="GO:0005789">
    <property type="term" value="C:endoplasmic reticulum membrane"/>
    <property type="evidence" value="ECO:0007669"/>
    <property type="project" value="TreeGrafter"/>
</dbReference>
<keyword evidence="11 12" id="KW-0275">Fatty acid biosynthesis</keyword>
<comment type="similarity">
    <text evidence="2 12">Belongs to the fatty acid desaturase type 1 family.</text>
</comment>